<dbReference type="AlphaFoldDB" id="A0A1M4U5M4"/>
<dbReference type="OrthoDB" id="1412480at2"/>
<proteinExistence type="predicted"/>
<dbReference type="RefSeq" id="WP_073192233.1">
    <property type="nucleotide sequence ID" value="NZ_FQTW01000002.1"/>
</dbReference>
<keyword evidence="3" id="KW-1185">Reference proteome</keyword>
<evidence type="ECO:0000313" key="2">
    <source>
        <dbReference type="EMBL" id="SHE51944.1"/>
    </source>
</evidence>
<protein>
    <submittedName>
        <fullName evidence="2">Uncharacterized protein</fullName>
    </submittedName>
</protein>
<sequence length="484" mass="55507">MKTISYKKPLITLIVVFSLYFIGLTIIKHKAEQKLLGIKGLNFVELNISLLGNLSLVNVNYKSPKLKIDAEEVKLNLNYLSTITSSQVEIEYLQLNTASVEVNALNKTTQKSSQSQDKKVSLNQLELKNVNFTINKAQKTGKLTNLNTLVNQVNIYKNFNLEQLSYLRFDHLNYPINHLQKLQLSKFNYKNKAFEIAQLKILPLFSKHDYGKQISHETDLMHLEAFSINSTLAELNFKNTSISNLRLSRLKTDSLNFKISRDKTLKDDKSLKLNYVQQLQNLNFRFMLDSLWVDHATITYAEKHRINKDFAPVVFNDLNLTLTNLNNFKLPKSSNLARLNAQFRLNKASEINLGLSYNLSTSTEDFTAEISGQNILANRFSELLEQSIKTGISGKFNSIKTNIRSRDNSASGIFNLNSSDIEVTLYNNKGRKRQFVSLMANKMIKRSLNTSFQLQNIEKDQTKSLWNFIWSFVNSGLKQALLKF</sequence>
<dbReference type="EMBL" id="FQTW01000002">
    <property type="protein sequence ID" value="SHE51944.1"/>
    <property type="molecule type" value="Genomic_DNA"/>
</dbReference>
<dbReference type="STRING" id="1155689.SAMN05444278_102192"/>
<gene>
    <name evidence="2" type="ORF">SAMN05444278_102192</name>
</gene>
<keyword evidence="1" id="KW-0472">Membrane</keyword>
<reference evidence="2 3" key="1">
    <citation type="submission" date="2016-11" db="EMBL/GenBank/DDBJ databases">
        <authorList>
            <person name="Jaros S."/>
            <person name="Januszkiewicz K."/>
            <person name="Wedrychowicz H."/>
        </authorList>
    </citation>
    <scope>NUCLEOTIDE SEQUENCE [LARGE SCALE GENOMIC DNA]</scope>
    <source>
        <strain evidence="2 3">DSM 25661</strain>
    </source>
</reference>
<evidence type="ECO:0000256" key="1">
    <source>
        <dbReference type="SAM" id="Phobius"/>
    </source>
</evidence>
<keyword evidence="1" id="KW-1133">Transmembrane helix</keyword>
<dbReference type="Proteomes" id="UP000184462">
    <property type="component" value="Unassembled WGS sequence"/>
</dbReference>
<keyword evidence="1" id="KW-0812">Transmembrane</keyword>
<name>A0A1M4U5M4_9FLAO</name>
<organism evidence="2 3">
    <name type="scientific">Psychroflexus salarius</name>
    <dbReference type="NCBI Taxonomy" id="1155689"/>
    <lineage>
        <taxon>Bacteria</taxon>
        <taxon>Pseudomonadati</taxon>
        <taxon>Bacteroidota</taxon>
        <taxon>Flavobacteriia</taxon>
        <taxon>Flavobacteriales</taxon>
        <taxon>Flavobacteriaceae</taxon>
        <taxon>Psychroflexus</taxon>
    </lineage>
</organism>
<feature type="transmembrane region" description="Helical" evidence="1">
    <location>
        <begin position="9"/>
        <end position="27"/>
    </location>
</feature>
<evidence type="ECO:0000313" key="3">
    <source>
        <dbReference type="Proteomes" id="UP000184462"/>
    </source>
</evidence>
<accession>A0A1M4U5M4</accession>